<dbReference type="InterPro" id="IPR029070">
    <property type="entry name" value="Chitinase_insertion_sf"/>
</dbReference>
<feature type="signal peptide" evidence="5">
    <location>
        <begin position="1"/>
        <end position="27"/>
    </location>
</feature>
<dbReference type="EMBL" id="MFLA01000010">
    <property type="protein sequence ID" value="OGG60403.1"/>
    <property type="molecule type" value="Genomic_DNA"/>
</dbReference>
<evidence type="ECO:0000256" key="2">
    <source>
        <dbReference type="ARBA" id="ARBA00023295"/>
    </source>
</evidence>
<dbReference type="InterPro" id="IPR011583">
    <property type="entry name" value="Chitinase_II/V-like_cat"/>
</dbReference>
<dbReference type="InterPro" id="IPR001223">
    <property type="entry name" value="Glyco_hydro18_cat"/>
</dbReference>
<gene>
    <name evidence="7" type="ORF">A2765_03060</name>
</gene>
<dbReference type="SUPFAM" id="SSF51445">
    <property type="entry name" value="(Trans)glycosidases"/>
    <property type="match status" value="1"/>
</dbReference>
<dbReference type="AlphaFoldDB" id="A0A1F6DG35"/>
<dbReference type="Proteomes" id="UP000176377">
    <property type="component" value="Unassembled WGS sequence"/>
</dbReference>
<dbReference type="PANTHER" id="PTHR46066">
    <property type="entry name" value="CHITINASE DOMAIN-CONTAINING PROTEIN 1 FAMILY MEMBER"/>
    <property type="match status" value="1"/>
</dbReference>
<evidence type="ECO:0000256" key="5">
    <source>
        <dbReference type="SAM" id="SignalP"/>
    </source>
</evidence>
<dbReference type="PANTHER" id="PTHR46066:SF2">
    <property type="entry name" value="CHITINASE DOMAIN-CONTAINING PROTEIN 1"/>
    <property type="match status" value="1"/>
</dbReference>
<keyword evidence="1 3" id="KW-0378">Hydrolase</keyword>
<feature type="chain" id="PRO_5009523824" description="GH18 domain-containing protein" evidence="5">
    <location>
        <begin position="28"/>
        <end position="398"/>
    </location>
</feature>
<sequence length="398" mass="44678">MKPTHAVHLSAFAVAALFLALPHAASAAVWSSPFEVSGWLPYWRSATSTTEALQHLDTFKEVNPFGYTVQSDGTLWDAAAISVEPWTTFRAAAKAKKIRYVPTIMWSNPEAIHDVLSNPKLRAKHIAMIVDEAKANDFDGIDIDYEGKYEKTRPYFTLFLKELYKAMGPKWVQCTVESRTPIADRYYGTTPPADAGKYANDFVALNKYCDRVRFMTYDQQNVDQKREAEVTEPYGPVSDTVWVEKAIREAMKTIPKSKIILGIPTYGYEWDVTTYANNEHMYDLLWTFNPQYGWDLAKEYNITPGRNAGGELGFTYFPKGSALSMGRPDISWPFNLVASAASAMTTSNNSNMTYRMVTWSDSQAIADKVALAHKLGIRGVAIFKIDGGQDQGMWSVLK</sequence>
<accession>A0A1F6DG35</accession>
<dbReference type="SMART" id="SM00636">
    <property type="entry name" value="Glyco_18"/>
    <property type="match status" value="1"/>
</dbReference>
<reference evidence="7 8" key="1">
    <citation type="journal article" date="2016" name="Nat. Commun.">
        <title>Thousands of microbial genomes shed light on interconnected biogeochemical processes in an aquifer system.</title>
        <authorList>
            <person name="Anantharaman K."/>
            <person name="Brown C.T."/>
            <person name="Hug L.A."/>
            <person name="Sharon I."/>
            <person name="Castelle C.J."/>
            <person name="Probst A.J."/>
            <person name="Thomas B.C."/>
            <person name="Singh A."/>
            <person name="Wilkins M.J."/>
            <person name="Karaoz U."/>
            <person name="Brodie E.L."/>
            <person name="Williams K.H."/>
            <person name="Hubbard S.S."/>
            <person name="Banfield J.F."/>
        </authorList>
    </citation>
    <scope>NUCLEOTIDE SEQUENCE [LARGE SCALE GENOMIC DNA]</scope>
</reference>
<proteinExistence type="inferred from homology"/>
<evidence type="ECO:0000259" key="6">
    <source>
        <dbReference type="PROSITE" id="PS51910"/>
    </source>
</evidence>
<dbReference type="GO" id="GO:0008061">
    <property type="term" value="F:chitin binding"/>
    <property type="evidence" value="ECO:0007669"/>
    <property type="project" value="InterPro"/>
</dbReference>
<dbReference type="PROSITE" id="PS51910">
    <property type="entry name" value="GH18_2"/>
    <property type="match status" value="1"/>
</dbReference>
<dbReference type="Gene3D" id="3.20.20.80">
    <property type="entry name" value="Glycosidases"/>
    <property type="match status" value="1"/>
</dbReference>
<evidence type="ECO:0000313" key="7">
    <source>
        <dbReference type="EMBL" id="OGG60403.1"/>
    </source>
</evidence>
<keyword evidence="2 3" id="KW-0326">Glycosidase</keyword>
<keyword evidence="5" id="KW-0732">Signal</keyword>
<evidence type="ECO:0000313" key="8">
    <source>
        <dbReference type="Proteomes" id="UP000176377"/>
    </source>
</evidence>
<dbReference type="GO" id="GO:0004553">
    <property type="term" value="F:hydrolase activity, hydrolyzing O-glycosyl compounds"/>
    <property type="evidence" value="ECO:0007669"/>
    <property type="project" value="InterPro"/>
</dbReference>
<dbReference type="InterPro" id="IPR017853">
    <property type="entry name" value="GH"/>
</dbReference>
<dbReference type="InterPro" id="IPR001579">
    <property type="entry name" value="Glyco_hydro_18_chit_AS"/>
</dbReference>
<protein>
    <recommendedName>
        <fullName evidence="6">GH18 domain-containing protein</fullName>
    </recommendedName>
</protein>
<organism evidence="7 8">
    <name type="scientific">Candidatus Kaiserbacteria bacterium RIFCSPHIGHO2_01_FULL_56_24</name>
    <dbReference type="NCBI Taxonomy" id="1798487"/>
    <lineage>
        <taxon>Bacteria</taxon>
        <taxon>Candidatus Kaiseribacteriota</taxon>
    </lineage>
</organism>
<feature type="domain" description="GH18" evidence="6">
    <location>
        <begin position="34"/>
        <end position="398"/>
    </location>
</feature>
<comment type="similarity">
    <text evidence="4">Belongs to the glycosyl hydrolase 18 family.</text>
</comment>
<evidence type="ECO:0000256" key="1">
    <source>
        <dbReference type="ARBA" id="ARBA00022801"/>
    </source>
</evidence>
<evidence type="ECO:0000256" key="4">
    <source>
        <dbReference type="RuleBase" id="RU004453"/>
    </source>
</evidence>
<evidence type="ECO:0000256" key="3">
    <source>
        <dbReference type="RuleBase" id="RU000489"/>
    </source>
</evidence>
<dbReference type="PROSITE" id="PS01095">
    <property type="entry name" value="GH18_1"/>
    <property type="match status" value="1"/>
</dbReference>
<name>A0A1F6DG35_9BACT</name>
<comment type="caution">
    <text evidence="7">The sequence shown here is derived from an EMBL/GenBank/DDBJ whole genome shotgun (WGS) entry which is preliminary data.</text>
</comment>
<dbReference type="Pfam" id="PF00704">
    <property type="entry name" value="Glyco_hydro_18"/>
    <property type="match status" value="1"/>
</dbReference>
<dbReference type="GO" id="GO:0005975">
    <property type="term" value="P:carbohydrate metabolic process"/>
    <property type="evidence" value="ECO:0007669"/>
    <property type="project" value="InterPro"/>
</dbReference>
<dbReference type="Gene3D" id="3.10.50.10">
    <property type="match status" value="1"/>
</dbReference>